<feature type="region of interest" description="Disordered" evidence="1">
    <location>
        <begin position="192"/>
        <end position="216"/>
    </location>
</feature>
<evidence type="ECO:0000313" key="4">
    <source>
        <dbReference type="Proteomes" id="UP001165122"/>
    </source>
</evidence>
<gene>
    <name evidence="3" type="ORF">TrLO_g8973</name>
</gene>
<dbReference type="SMART" id="SM00312">
    <property type="entry name" value="PX"/>
    <property type="match status" value="1"/>
</dbReference>
<dbReference type="AlphaFoldDB" id="A0A9W7FT44"/>
<evidence type="ECO:0000256" key="1">
    <source>
        <dbReference type="SAM" id="MobiDB-lite"/>
    </source>
</evidence>
<sequence length="235" mass="26933">MSSSHPLTLTDMSVAIPYYDPTSSPTYYNLNCECGDRSWSLLKRYSDFANLELLLMKFKDKPWPNVPSLPSKVFWRRFDPSILSERQLGLESWITSLLPLFGGENVLREFLEWEVGEEEGGGVKYESGQQVEDVAVLYEKELQSIVSSASARMINVNLHSLRDSRTPHLKWIIVLNPTSPSSSPTEELILTHRTTKNDNETENEEDAAKEDAKFKEEPLRWNNDEEIVVNFMGNK</sequence>
<dbReference type="Gene3D" id="3.30.1520.10">
    <property type="entry name" value="Phox-like domain"/>
    <property type="match status" value="1"/>
</dbReference>
<dbReference type="CDD" id="cd06093">
    <property type="entry name" value="PX_domain"/>
    <property type="match status" value="1"/>
</dbReference>
<dbReference type="PROSITE" id="PS50195">
    <property type="entry name" value="PX"/>
    <property type="match status" value="1"/>
</dbReference>
<protein>
    <recommendedName>
        <fullName evidence="2">PX domain-containing protein</fullName>
    </recommendedName>
</protein>
<reference evidence="4" key="1">
    <citation type="journal article" date="2023" name="Commun. Biol.">
        <title>Genome analysis of Parmales, the sister group of diatoms, reveals the evolutionary specialization of diatoms from phago-mixotrophs to photoautotrophs.</title>
        <authorList>
            <person name="Ban H."/>
            <person name="Sato S."/>
            <person name="Yoshikawa S."/>
            <person name="Yamada K."/>
            <person name="Nakamura Y."/>
            <person name="Ichinomiya M."/>
            <person name="Sato N."/>
            <person name="Blanc-Mathieu R."/>
            <person name="Endo H."/>
            <person name="Kuwata A."/>
            <person name="Ogata H."/>
        </authorList>
    </citation>
    <scope>NUCLEOTIDE SEQUENCE [LARGE SCALE GENOMIC DNA]</scope>
    <source>
        <strain evidence="4">NIES 3700</strain>
    </source>
</reference>
<accession>A0A9W7FT44</accession>
<evidence type="ECO:0000259" key="2">
    <source>
        <dbReference type="PROSITE" id="PS50195"/>
    </source>
</evidence>
<feature type="domain" description="PX" evidence="2">
    <location>
        <begin position="1"/>
        <end position="153"/>
    </location>
</feature>
<dbReference type="GO" id="GO:0035091">
    <property type="term" value="F:phosphatidylinositol binding"/>
    <property type="evidence" value="ECO:0007669"/>
    <property type="project" value="InterPro"/>
</dbReference>
<dbReference type="OrthoDB" id="10254720at2759"/>
<evidence type="ECO:0000313" key="3">
    <source>
        <dbReference type="EMBL" id="GMI18594.1"/>
    </source>
</evidence>
<name>A0A9W7FT44_9STRA</name>
<keyword evidence="4" id="KW-1185">Reference proteome</keyword>
<dbReference type="InterPro" id="IPR001683">
    <property type="entry name" value="PX_dom"/>
</dbReference>
<proteinExistence type="predicted"/>
<dbReference type="Pfam" id="PF00787">
    <property type="entry name" value="PX"/>
    <property type="match status" value="1"/>
</dbReference>
<dbReference type="EMBL" id="BRXW01000338">
    <property type="protein sequence ID" value="GMI18594.1"/>
    <property type="molecule type" value="Genomic_DNA"/>
</dbReference>
<organism evidence="3 4">
    <name type="scientific">Triparma laevis f. longispina</name>
    <dbReference type="NCBI Taxonomy" id="1714387"/>
    <lineage>
        <taxon>Eukaryota</taxon>
        <taxon>Sar</taxon>
        <taxon>Stramenopiles</taxon>
        <taxon>Ochrophyta</taxon>
        <taxon>Bolidophyceae</taxon>
        <taxon>Parmales</taxon>
        <taxon>Triparmaceae</taxon>
        <taxon>Triparma</taxon>
    </lineage>
</organism>
<dbReference type="InterPro" id="IPR036871">
    <property type="entry name" value="PX_dom_sf"/>
</dbReference>
<dbReference type="Proteomes" id="UP001165122">
    <property type="component" value="Unassembled WGS sequence"/>
</dbReference>
<dbReference type="SUPFAM" id="SSF64268">
    <property type="entry name" value="PX domain"/>
    <property type="match status" value="1"/>
</dbReference>
<comment type="caution">
    <text evidence="3">The sequence shown here is derived from an EMBL/GenBank/DDBJ whole genome shotgun (WGS) entry which is preliminary data.</text>
</comment>